<dbReference type="FunFam" id="2.40.10.10:FF:000038">
    <property type="entry name" value="Serine protease"/>
    <property type="match status" value="1"/>
</dbReference>
<dbReference type="EMBL" id="GDHF01006092">
    <property type="protein sequence ID" value="JAI46222.1"/>
    <property type="molecule type" value="Transcribed_RNA"/>
</dbReference>
<dbReference type="PROSITE" id="PS00134">
    <property type="entry name" value="TRYPSIN_HIS"/>
    <property type="match status" value="1"/>
</dbReference>
<dbReference type="InterPro" id="IPR001254">
    <property type="entry name" value="Trypsin_dom"/>
</dbReference>
<gene>
    <name evidence="9" type="primary">Sb_10</name>
    <name evidence="9" type="ORF">c0_g2_i2</name>
</gene>
<dbReference type="Pfam" id="PF00089">
    <property type="entry name" value="Trypsin"/>
    <property type="match status" value="1"/>
</dbReference>
<evidence type="ECO:0000256" key="7">
    <source>
        <dbReference type="SAM" id="MobiDB-lite"/>
    </source>
</evidence>
<feature type="compositionally biased region" description="Low complexity" evidence="7">
    <location>
        <begin position="450"/>
        <end position="463"/>
    </location>
</feature>
<reference evidence="9" key="1">
    <citation type="submission" date="2015-06" db="EMBL/GenBank/DDBJ databases">
        <authorList>
            <person name="Hoefler B.C."/>
            <person name="Straight P.D."/>
        </authorList>
    </citation>
    <scope>NUCLEOTIDE SEQUENCE</scope>
</reference>
<dbReference type="CDD" id="cd00190">
    <property type="entry name" value="Tryp_SPc"/>
    <property type="match status" value="1"/>
</dbReference>
<accession>A0A0K8W5A2</accession>
<evidence type="ECO:0000256" key="5">
    <source>
        <dbReference type="ARBA" id="ARBA00076468"/>
    </source>
</evidence>
<dbReference type="InterPro" id="IPR009003">
    <property type="entry name" value="Peptidase_S1_PA"/>
</dbReference>
<dbReference type="GO" id="GO:0006508">
    <property type="term" value="P:proteolysis"/>
    <property type="evidence" value="ECO:0007669"/>
    <property type="project" value="UniProtKB-KW"/>
</dbReference>
<evidence type="ECO:0000256" key="4">
    <source>
        <dbReference type="ARBA" id="ARBA00068096"/>
    </source>
</evidence>
<dbReference type="PROSITE" id="PS50240">
    <property type="entry name" value="TRYPSIN_DOM"/>
    <property type="match status" value="1"/>
</dbReference>
<keyword evidence="6" id="KW-0378">Hydrolase</keyword>
<dbReference type="InterPro" id="IPR043504">
    <property type="entry name" value="Peptidase_S1_PA_chymotrypsin"/>
</dbReference>
<keyword evidence="3" id="KW-1015">Disulfide bond</keyword>
<evidence type="ECO:0000256" key="2">
    <source>
        <dbReference type="ARBA" id="ARBA00022525"/>
    </source>
</evidence>
<evidence type="ECO:0000256" key="3">
    <source>
        <dbReference type="ARBA" id="ARBA00023157"/>
    </source>
</evidence>
<dbReference type="OrthoDB" id="546450at2759"/>
<dbReference type="PRINTS" id="PR00722">
    <property type="entry name" value="CHYMOTRYPSIN"/>
</dbReference>
<dbReference type="GO" id="GO:0005576">
    <property type="term" value="C:extracellular region"/>
    <property type="evidence" value="ECO:0007669"/>
    <property type="project" value="UniProtKB-SubCell"/>
</dbReference>
<dbReference type="PANTHER" id="PTHR24252:SF7">
    <property type="entry name" value="HYALIN"/>
    <property type="match status" value="1"/>
</dbReference>
<evidence type="ECO:0000313" key="9">
    <source>
        <dbReference type="EMBL" id="JAI46222.1"/>
    </source>
</evidence>
<dbReference type="InterPro" id="IPR018114">
    <property type="entry name" value="TRYPSIN_HIS"/>
</dbReference>
<dbReference type="SUPFAM" id="SSF50494">
    <property type="entry name" value="Trypsin-like serine proteases"/>
    <property type="match status" value="1"/>
</dbReference>
<evidence type="ECO:0000256" key="1">
    <source>
        <dbReference type="ARBA" id="ARBA00004613"/>
    </source>
</evidence>
<dbReference type="GO" id="GO:0004252">
    <property type="term" value="F:serine-type endopeptidase activity"/>
    <property type="evidence" value="ECO:0007669"/>
    <property type="project" value="InterPro"/>
</dbReference>
<dbReference type="Gene3D" id="2.40.10.10">
    <property type="entry name" value="Trypsin-like serine proteases"/>
    <property type="match status" value="1"/>
</dbReference>
<keyword evidence="6" id="KW-0645">Protease</keyword>
<feature type="region of interest" description="Disordered" evidence="7">
    <location>
        <begin position="450"/>
        <end position="472"/>
    </location>
</feature>
<feature type="region of interest" description="Disordered" evidence="7">
    <location>
        <begin position="290"/>
        <end position="311"/>
    </location>
</feature>
<dbReference type="InterPro" id="IPR033116">
    <property type="entry name" value="TRYPSIN_SER"/>
</dbReference>
<name>A0A0K8W5A2_BACLA</name>
<dbReference type="PANTHER" id="PTHR24252">
    <property type="entry name" value="ACROSIN-RELATED"/>
    <property type="match status" value="1"/>
</dbReference>
<feature type="region of interest" description="Disordered" evidence="7">
    <location>
        <begin position="376"/>
        <end position="432"/>
    </location>
</feature>
<keyword evidence="2" id="KW-0964">Secreted</keyword>
<feature type="compositionally biased region" description="Low complexity" evidence="7">
    <location>
        <begin position="384"/>
        <end position="432"/>
    </location>
</feature>
<organism evidence="9">
    <name type="scientific">Bactrocera latifrons</name>
    <name type="common">Malaysian fruit fly</name>
    <name type="synonym">Chaetodacus latifrons</name>
    <dbReference type="NCBI Taxonomy" id="174628"/>
    <lineage>
        <taxon>Eukaryota</taxon>
        <taxon>Metazoa</taxon>
        <taxon>Ecdysozoa</taxon>
        <taxon>Arthropoda</taxon>
        <taxon>Hexapoda</taxon>
        <taxon>Insecta</taxon>
        <taxon>Pterygota</taxon>
        <taxon>Neoptera</taxon>
        <taxon>Endopterygota</taxon>
        <taxon>Diptera</taxon>
        <taxon>Brachycera</taxon>
        <taxon>Muscomorpha</taxon>
        <taxon>Tephritoidea</taxon>
        <taxon>Tephritidae</taxon>
        <taxon>Bactrocera</taxon>
        <taxon>Bactrocera</taxon>
    </lineage>
</organism>
<evidence type="ECO:0000259" key="8">
    <source>
        <dbReference type="PROSITE" id="PS50240"/>
    </source>
</evidence>
<dbReference type="InterPro" id="IPR001314">
    <property type="entry name" value="Peptidase_S1A"/>
</dbReference>
<protein>
    <recommendedName>
        <fullName evidence="4">Phenoloxidase-activating factor 2</fullName>
    </recommendedName>
    <alternativeName>
        <fullName evidence="5">Prophenoloxidase-activating factor II</fullName>
    </alternativeName>
</protein>
<dbReference type="PROSITE" id="PS00135">
    <property type="entry name" value="TRYPSIN_SER"/>
    <property type="match status" value="1"/>
</dbReference>
<feature type="compositionally biased region" description="Basic and acidic residues" evidence="7">
    <location>
        <begin position="296"/>
        <end position="307"/>
    </location>
</feature>
<keyword evidence="6" id="KW-0720">Serine protease</keyword>
<evidence type="ECO:0000256" key="6">
    <source>
        <dbReference type="RuleBase" id="RU363034"/>
    </source>
</evidence>
<dbReference type="SMART" id="SM00020">
    <property type="entry name" value="Tryp_SPc"/>
    <property type="match status" value="1"/>
</dbReference>
<comment type="subcellular location">
    <subcellularLocation>
        <location evidence="1">Secreted</location>
    </subcellularLocation>
</comment>
<dbReference type="AlphaFoldDB" id="A0A0K8W5A2"/>
<proteinExistence type="predicted"/>
<feature type="domain" description="Peptidase S1" evidence="8">
    <location>
        <begin position="490"/>
        <end position="729"/>
    </location>
</feature>
<sequence length="729" mass="80588">MLNLMLNFIKPLIYLISTIFVIKPRNFHLDIAFGSSILFWDLKIHASFLVNREMSKMLKTLLLFCSLWHAILCAELNTTVAQVKLLPADLEEAQLLANAANATESTLSAEFDGVDTEAIEVPEDAVYSKTTVTNPTDEQIRRRRQLFYDPSLLLLTNYGAEGGKCITARGYPGICMRFTSCQPYYRAKRQFNFLNLRQWPQVPSIGQDVCSFYDQFGRPNTGICCTGTFMGGTYPGAGVFPPFIYPGGVSPLPTSPIEPIVPTQPAQPEEEFEEDKDEEDIIELDHPTEVDPLVDPLHEPTTADKPDTNVVYDPITEDVDEKTETTTAKPATFYNEFAYQWPNQFGNQFSSVHQWPPPLPTHPPSAAVWPPPLPTHPPNHHYPTHASVTTKPSTPASSPPITTRRTTTRRPTAVTTPRPVTTTTRRPSYPSYPAYPGYPNYPSYPTYRPTAAPTTTTRRPTTPISSGSSNYGLPVQCGIKNPAAPDQERIVGGTNASPNEFPWIAVLFKSGKQFCGGSVITKNHILTAAHCVSRMTSWDVAAMTAHLGDYDIRTNYEVQHVVRRIKRLVRHKGFDFSTLHNDIAILTVNEPIKFTYEVQPICLPTSSSQLSRSYSGKVATVAGWGSLRENGPQPSILQKVQIPIWANHDCARKYGRAAPGGIIESMVCAGQASKDSCSGDSGGPLIVNEGARYTQVGIVSWGIGCGKGEYPGVYTRITSLLPWIYKNIK</sequence>